<dbReference type="InterPro" id="IPR003593">
    <property type="entry name" value="AAA+_ATPase"/>
</dbReference>
<evidence type="ECO:0000256" key="6">
    <source>
        <dbReference type="ARBA" id="ARBA00023136"/>
    </source>
</evidence>
<evidence type="ECO:0000256" key="1">
    <source>
        <dbReference type="ARBA" id="ARBA00004651"/>
    </source>
</evidence>
<feature type="domain" description="ABC transmembrane type-1" evidence="9">
    <location>
        <begin position="22"/>
        <end position="300"/>
    </location>
</feature>
<dbReference type="SUPFAM" id="SSF90123">
    <property type="entry name" value="ABC transporter transmembrane region"/>
    <property type="match status" value="1"/>
</dbReference>
<evidence type="ECO:0000313" key="11">
    <source>
        <dbReference type="Proteomes" id="UP000561726"/>
    </source>
</evidence>
<evidence type="ECO:0000256" key="5">
    <source>
        <dbReference type="ARBA" id="ARBA00022989"/>
    </source>
</evidence>
<evidence type="ECO:0000256" key="4">
    <source>
        <dbReference type="ARBA" id="ARBA00022840"/>
    </source>
</evidence>
<evidence type="ECO:0000256" key="3">
    <source>
        <dbReference type="ARBA" id="ARBA00022741"/>
    </source>
</evidence>
<proteinExistence type="predicted"/>
<evidence type="ECO:0000256" key="2">
    <source>
        <dbReference type="ARBA" id="ARBA00022692"/>
    </source>
</evidence>
<dbReference type="InterPro" id="IPR036640">
    <property type="entry name" value="ABC1_TM_sf"/>
</dbReference>
<dbReference type="GO" id="GO:0140359">
    <property type="term" value="F:ABC-type transporter activity"/>
    <property type="evidence" value="ECO:0007669"/>
    <property type="project" value="InterPro"/>
</dbReference>
<evidence type="ECO:0000259" key="9">
    <source>
        <dbReference type="PROSITE" id="PS50929"/>
    </source>
</evidence>
<dbReference type="InterPro" id="IPR003439">
    <property type="entry name" value="ABC_transporter-like_ATP-bd"/>
</dbReference>
<dbReference type="SMART" id="SM00382">
    <property type="entry name" value="AAA"/>
    <property type="match status" value="1"/>
</dbReference>
<dbReference type="Proteomes" id="UP000561726">
    <property type="component" value="Unassembled WGS sequence"/>
</dbReference>
<dbReference type="EMBL" id="JACHBQ010000001">
    <property type="protein sequence ID" value="MBB5640697.1"/>
    <property type="molecule type" value="Genomic_DNA"/>
</dbReference>
<dbReference type="GO" id="GO:0005886">
    <property type="term" value="C:plasma membrane"/>
    <property type="evidence" value="ECO:0007669"/>
    <property type="project" value="UniProtKB-SubCell"/>
</dbReference>
<dbReference type="CDD" id="cd03228">
    <property type="entry name" value="ABCC_MRP_Like"/>
    <property type="match status" value="1"/>
</dbReference>
<dbReference type="PROSITE" id="PS50929">
    <property type="entry name" value="ABC_TM1F"/>
    <property type="match status" value="1"/>
</dbReference>
<comment type="subcellular location">
    <subcellularLocation>
        <location evidence="1">Cell membrane</location>
        <topology evidence="1">Multi-pass membrane protein</topology>
    </subcellularLocation>
</comment>
<keyword evidence="4" id="KW-0067">ATP-binding</keyword>
<dbReference type="PANTHER" id="PTHR24221">
    <property type="entry name" value="ATP-BINDING CASSETTE SUB-FAMILY B"/>
    <property type="match status" value="1"/>
</dbReference>
<comment type="caution">
    <text evidence="10">The sequence shown here is derived from an EMBL/GenBank/DDBJ whole genome shotgun (WGS) entry which is preliminary data.</text>
</comment>
<keyword evidence="3" id="KW-0547">Nucleotide-binding</keyword>
<evidence type="ECO:0000259" key="8">
    <source>
        <dbReference type="PROSITE" id="PS50893"/>
    </source>
</evidence>
<evidence type="ECO:0000256" key="7">
    <source>
        <dbReference type="SAM" id="Phobius"/>
    </source>
</evidence>
<gene>
    <name evidence="10" type="ORF">BJ997_001245</name>
</gene>
<dbReference type="InterPro" id="IPR017871">
    <property type="entry name" value="ABC_transporter-like_CS"/>
</dbReference>
<dbReference type="SUPFAM" id="SSF52540">
    <property type="entry name" value="P-loop containing nucleoside triphosphate hydrolases"/>
    <property type="match status" value="1"/>
</dbReference>
<feature type="transmembrane region" description="Helical" evidence="7">
    <location>
        <begin position="156"/>
        <end position="175"/>
    </location>
</feature>
<dbReference type="InterPro" id="IPR039421">
    <property type="entry name" value="Type_1_exporter"/>
</dbReference>
<dbReference type="AlphaFoldDB" id="A0A7W8ZVH4"/>
<dbReference type="PROSITE" id="PS00211">
    <property type="entry name" value="ABC_TRANSPORTER_1"/>
    <property type="match status" value="1"/>
</dbReference>
<dbReference type="PANTHER" id="PTHR24221:SF654">
    <property type="entry name" value="ATP-BINDING CASSETTE SUB-FAMILY B MEMBER 6"/>
    <property type="match status" value="1"/>
</dbReference>
<dbReference type="Gene3D" id="3.40.50.300">
    <property type="entry name" value="P-loop containing nucleotide triphosphate hydrolases"/>
    <property type="match status" value="1"/>
</dbReference>
<dbReference type="PROSITE" id="PS50893">
    <property type="entry name" value="ABC_TRANSPORTER_2"/>
    <property type="match status" value="1"/>
</dbReference>
<reference evidence="10 11" key="1">
    <citation type="submission" date="2020-08" db="EMBL/GenBank/DDBJ databases">
        <title>Sequencing the genomes of 1000 actinobacteria strains.</title>
        <authorList>
            <person name="Klenk H.-P."/>
        </authorList>
    </citation>
    <scope>NUCLEOTIDE SEQUENCE [LARGE SCALE GENOMIC DNA]</scope>
    <source>
        <strain evidence="10 11">DSM 21065</strain>
    </source>
</reference>
<dbReference type="InterPro" id="IPR027417">
    <property type="entry name" value="P-loop_NTPase"/>
</dbReference>
<dbReference type="GO" id="GO:0016887">
    <property type="term" value="F:ATP hydrolysis activity"/>
    <property type="evidence" value="ECO:0007669"/>
    <property type="project" value="InterPro"/>
</dbReference>
<sequence>MMLNRTLWALTLRHPLRLCGTTVLLMLGAGTYLAQAWFTAHALAALVAGRGQAALGLLGGIVAVAVLRVLVNLVQAQVASGLGTAVRVRLRRELAAAALSPGRLHDASERAGVARLTITDGIDGVDVYVSKYVGHVLQVFMLCPTILVAIALLNPWLAVVLGSCLAVAVLAPRLWHRVLRRRGTIHWDSYERLAADFLESLQGMKTLRLIGAVGRTRSRLGGRSDELHRATVATMRTSLFDTALVDLAIQAGIVCAAAAAVLAATGTGQPTADVYLLLLLSSELFRPIRELSRHWHAGYLGLSAVAGIEALRGGTAAAPPANPGVPGTALVTITEVAFGYTEGSPVLRGATCTLRPGAITALTGPSGAGKSTLFDLILGYLQPESGTISVAGHGAGAAHVSVVSQHSYLFSGSVRDNLAVASPGAPDADLHAAARAAGIHEEILAMPGGYDAELAEGGDSLSGGQKQRLSVARALLADRPVLLLDEPTSALNDALARQLMTALQSVARTKVVLMIAHRTETLDYAGRVLHLDGGRLAEVVVADHDVPVRA</sequence>
<organism evidence="10 11">
    <name type="scientific">Cryobacterium roopkundense</name>
    <dbReference type="NCBI Taxonomy" id="1001240"/>
    <lineage>
        <taxon>Bacteria</taxon>
        <taxon>Bacillati</taxon>
        <taxon>Actinomycetota</taxon>
        <taxon>Actinomycetes</taxon>
        <taxon>Micrococcales</taxon>
        <taxon>Microbacteriaceae</taxon>
        <taxon>Cryobacterium</taxon>
    </lineage>
</organism>
<dbReference type="Pfam" id="PF00664">
    <property type="entry name" value="ABC_membrane"/>
    <property type="match status" value="1"/>
</dbReference>
<keyword evidence="5 7" id="KW-1133">Transmembrane helix</keyword>
<accession>A0A7W8ZVH4</accession>
<dbReference type="Pfam" id="PF00005">
    <property type="entry name" value="ABC_tran"/>
    <property type="match status" value="1"/>
</dbReference>
<evidence type="ECO:0000313" key="10">
    <source>
        <dbReference type="EMBL" id="MBB5640697.1"/>
    </source>
</evidence>
<feature type="transmembrane region" description="Helical" evidence="7">
    <location>
        <begin position="52"/>
        <end position="71"/>
    </location>
</feature>
<keyword evidence="6 7" id="KW-0472">Membrane</keyword>
<protein>
    <submittedName>
        <fullName evidence="10">ABC-type transport system involved in cytochrome bd biosynthesis fused ATPase/permease subunit</fullName>
    </submittedName>
</protein>
<name>A0A7W8ZVH4_9MICO</name>
<dbReference type="Gene3D" id="1.20.1560.10">
    <property type="entry name" value="ABC transporter type 1, transmembrane domain"/>
    <property type="match status" value="1"/>
</dbReference>
<dbReference type="GO" id="GO:0005524">
    <property type="term" value="F:ATP binding"/>
    <property type="evidence" value="ECO:0007669"/>
    <property type="project" value="UniProtKB-KW"/>
</dbReference>
<feature type="transmembrane region" description="Helical" evidence="7">
    <location>
        <begin position="132"/>
        <end position="150"/>
    </location>
</feature>
<feature type="domain" description="ABC transporter" evidence="8">
    <location>
        <begin position="331"/>
        <end position="550"/>
    </location>
</feature>
<dbReference type="InterPro" id="IPR011527">
    <property type="entry name" value="ABC1_TM_dom"/>
</dbReference>
<keyword evidence="2 7" id="KW-0812">Transmembrane</keyword>